<dbReference type="InterPro" id="IPR039424">
    <property type="entry name" value="SBP_5"/>
</dbReference>
<protein>
    <submittedName>
        <fullName evidence="4">ABC transporter substrate-binding protein</fullName>
    </submittedName>
</protein>
<organism evidence="4 5">
    <name type="scientific">Candidatus Desulfatifera sulfidica</name>
    <dbReference type="NCBI Taxonomy" id="2841691"/>
    <lineage>
        <taxon>Bacteria</taxon>
        <taxon>Pseudomonadati</taxon>
        <taxon>Thermodesulfobacteriota</taxon>
        <taxon>Desulfobulbia</taxon>
        <taxon>Desulfobulbales</taxon>
        <taxon>Desulfobulbaceae</taxon>
        <taxon>Candidatus Desulfatifera</taxon>
    </lineage>
</organism>
<dbReference type="Proteomes" id="UP000599024">
    <property type="component" value="Unassembled WGS sequence"/>
</dbReference>
<accession>A0A8J6TD94</accession>
<dbReference type="GO" id="GO:0042884">
    <property type="term" value="P:microcin transport"/>
    <property type="evidence" value="ECO:0007669"/>
    <property type="project" value="TreeGrafter"/>
</dbReference>
<sequence>MFLRLFLLLFVSFVSLPVAEVFAAHGVSIDGQLKYPADFERFDYTSSAAQRGGSLVLHDLGSFDKMNPFTLKGTAPFGLDRLVFETLAVSSLDEPFAAYGLIAKDIAVAADHLSVTFTLDERARFSDGSPVTVEDVKFSIETLKSDQVHPFYPYYYQDISEAEILDKQRIRFNFARANRELHMIAAQIPVLSQVFYEKHGFAPASGSEVMAPPLGSGPYVVDTVKQGKSITYRRNPDYWAKDHPTRIGQFNFDRLTVNYYKDQIVSVEAFKAREFDFMLVNIAKQWARDMQGDKFSNGSIVKEVFPHHNNAGIQGFLMNTRRPNFEDRRVRQALGLAMDFEWTNNALFFNQYRRSHSYFSNSPLAASGLPVGLELDYLEPFRSSLPAEVFSTPPTSPETKGRGGLRTNLRQAKQLLEDAGWQVQDGVLRNDQGESFQFEILLVSPSFERVMAPYVKNLEKLGIRADYRTIDPALYADRLQHFDFDMIVQVYGQSQSPGNEQRNYWHSESAATKGSRNLAGINNPAVDAMVERIIYAKTQEELTAACRALDRVLWYGYYLVPNWFMDGHRIAYHNLFARPEQLPLYYDSYQLLMTWWWREAKGD</sequence>
<keyword evidence="1 2" id="KW-0732">Signal</keyword>
<evidence type="ECO:0000313" key="5">
    <source>
        <dbReference type="Proteomes" id="UP000599024"/>
    </source>
</evidence>
<dbReference type="Gene3D" id="3.10.105.10">
    <property type="entry name" value="Dipeptide-binding Protein, Domain 3"/>
    <property type="match status" value="1"/>
</dbReference>
<gene>
    <name evidence="4" type="ORF">H8E79_02905</name>
</gene>
<dbReference type="InterPro" id="IPR000914">
    <property type="entry name" value="SBP_5_dom"/>
</dbReference>
<evidence type="ECO:0000313" key="4">
    <source>
        <dbReference type="EMBL" id="MBC8208102.1"/>
    </source>
</evidence>
<dbReference type="GO" id="GO:0015833">
    <property type="term" value="P:peptide transport"/>
    <property type="evidence" value="ECO:0007669"/>
    <property type="project" value="TreeGrafter"/>
</dbReference>
<dbReference type="Pfam" id="PF00496">
    <property type="entry name" value="SBP_bac_5"/>
    <property type="match status" value="1"/>
</dbReference>
<feature type="chain" id="PRO_5035311059" evidence="2">
    <location>
        <begin position="24"/>
        <end position="603"/>
    </location>
</feature>
<reference evidence="4 5" key="1">
    <citation type="submission" date="2020-08" db="EMBL/GenBank/DDBJ databases">
        <title>Bridging the membrane lipid divide: bacteria of the FCB group superphylum have the potential to synthesize archaeal ether lipids.</title>
        <authorList>
            <person name="Villanueva L."/>
            <person name="Von Meijenfeldt F.A.B."/>
            <person name="Westbye A.B."/>
            <person name="Yadav S."/>
            <person name="Hopmans E.C."/>
            <person name="Dutilh B.E."/>
            <person name="Sinninghe Damste J.S."/>
        </authorList>
    </citation>
    <scope>NUCLEOTIDE SEQUENCE [LARGE SCALE GENOMIC DNA]</scope>
    <source>
        <strain evidence="4">NIOZ-UU81</strain>
    </source>
</reference>
<feature type="signal peptide" evidence="2">
    <location>
        <begin position="1"/>
        <end position="23"/>
    </location>
</feature>
<dbReference type="GO" id="GO:0043190">
    <property type="term" value="C:ATP-binding cassette (ABC) transporter complex"/>
    <property type="evidence" value="ECO:0007669"/>
    <property type="project" value="InterPro"/>
</dbReference>
<dbReference type="PIRSF" id="PIRSF002741">
    <property type="entry name" value="MppA"/>
    <property type="match status" value="1"/>
</dbReference>
<feature type="domain" description="Solute-binding protein family 5" evidence="3">
    <location>
        <begin position="100"/>
        <end position="509"/>
    </location>
</feature>
<evidence type="ECO:0000259" key="3">
    <source>
        <dbReference type="Pfam" id="PF00496"/>
    </source>
</evidence>
<dbReference type="Gene3D" id="3.40.190.10">
    <property type="entry name" value="Periplasmic binding protein-like II"/>
    <property type="match status" value="1"/>
</dbReference>
<dbReference type="CDD" id="cd08497">
    <property type="entry name" value="MbnE-like"/>
    <property type="match status" value="1"/>
</dbReference>
<proteinExistence type="predicted"/>
<dbReference type="PANTHER" id="PTHR30290:SF64">
    <property type="entry name" value="ABC TRANSPORTER PERIPLASMIC BINDING PROTEIN"/>
    <property type="match status" value="1"/>
</dbReference>
<evidence type="ECO:0000256" key="2">
    <source>
        <dbReference type="SAM" id="SignalP"/>
    </source>
</evidence>
<dbReference type="GO" id="GO:1904680">
    <property type="term" value="F:peptide transmembrane transporter activity"/>
    <property type="evidence" value="ECO:0007669"/>
    <property type="project" value="TreeGrafter"/>
</dbReference>
<dbReference type="GO" id="GO:0030288">
    <property type="term" value="C:outer membrane-bounded periplasmic space"/>
    <property type="evidence" value="ECO:0007669"/>
    <property type="project" value="TreeGrafter"/>
</dbReference>
<dbReference type="InterPro" id="IPR030678">
    <property type="entry name" value="Peptide/Ni-bd"/>
</dbReference>
<evidence type="ECO:0000256" key="1">
    <source>
        <dbReference type="ARBA" id="ARBA00022729"/>
    </source>
</evidence>
<name>A0A8J6TD94_9BACT</name>
<comment type="caution">
    <text evidence="4">The sequence shown here is derived from an EMBL/GenBank/DDBJ whole genome shotgun (WGS) entry which is preliminary data.</text>
</comment>
<dbReference type="AlphaFoldDB" id="A0A8J6TD94"/>
<dbReference type="SUPFAM" id="SSF53850">
    <property type="entry name" value="Periplasmic binding protein-like II"/>
    <property type="match status" value="1"/>
</dbReference>
<dbReference type="EMBL" id="JACNLK010000028">
    <property type="protein sequence ID" value="MBC8208102.1"/>
    <property type="molecule type" value="Genomic_DNA"/>
</dbReference>
<dbReference type="PANTHER" id="PTHR30290">
    <property type="entry name" value="PERIPLASMIC BINDING COMPONENT OF ABC TRANSPORTER"/>
    <property type="match status" value="1"/>
</dbReference>